<gene>
    <name evidence="2" type="ORF">FM111_00890</name>
</gene>
<proteinExistence type="predicted"/>
<accession>A0A1R4EUM2</accession>
<keyword evidence="1" id="KW-0812">Transmembrane</keyword>
<dbReference type="Proteomes" id="UP000195766">
    <property type="component" value="Unassembled WGS sequence"/>
</dbReference>
<protein>
    <submittedName>
        <fullName evidence="2">Uncharacterized protein</fullName>
    </submittedName>
</protein>
<name>A0A1R4EUM2_BREDI</name>
<sequence length="125" mass="13213">MKRIEPNLLLAIATAIPLILLIATATLFGMPGQLVKYVMIALIVPAAFVPLNGLMAKRMGMRRPPMIHPDAASTAVWASLFPALIILAAGVPLIFPGHDYGLLLIIAAVFFGGTVESAVKAARAR</sequence>
<evidence type="ECO:0000313" key="3">
    <source>
        <dbReference type="Proteomes" id="UP000195766"/>
    </source>
</evidence>
<reference evidence="2 3" key="1">
    <citation type="submission" date="2017-02" db="EMBL/GenBank/DDBJ databases">
        <authorList>
            <person name="Peterson S.W."/>
        </authorList>
    </citation>
    <scope>NUCLEOTIDE SEQUENCE [LARGE SCALE GENOMIC DNA]</scope>
    <source>
        <strain evidence="2 3">3F5N</strain>
    </source>
</reference>
<evidence type="ECO:0000256" key="1">
    <source>
        <dbReference type="SAM" id="Phobius"/>
    </source>
</evidence>
<organism evidence="2 3">
    <name type="scientific">Brevundimonas diminuta 3F5N</name>
    <dbReference type="NCBI Taxonomy" id="1255603"/>
    <lineage>
        <taxon>Bacteria</taxon>
        <taxon>Pseudomonadati</taxon>
        <taxon>Pseudomonadota</taxon>
        <taxon>Alphaproteobacteria</taxon>
        <taxon>Caulobacterales</taxon>
        <taxon>Caulobacteraceae</taxon>
        <taxon>Brevundimonas</taxon>
    </lineage>
</organism>
<dbReference type="EMBL" id="FUIE01000010">
    <property type="protein sequence ID" value="SJM47342.1"/>
    <property type="molecule type" value="Genomic_DNA"/>
</dbReference>
<feature type="transmembrane region" description="Helical" evidence="1">
    <location>
        <begin position="101"/>
        <end position="119"/>
    </location>
</feature>
<keyword evidence="1" id="KW-1133">Transmembrane helix</keyword>
<feature type="transmembrane region" description="Helical" evidence="1">
    <location>
        <begin position="34"/>
        <end position="54"/>
    </location>
</feature>
<feature type="transmembrane region" description="Helical" evidence="1">
    <location>
        <begin position="75"/>
        <end position="95"/>
    </location>
</feature>
<dbReference type="RefSeq" id="WP_087138862.1">
    <property type="nucleotide sequence ID" value="NZ_FUIE01000010.1"/>
</dbReference>
<dbReference type="OrthoDB" id="7205793at2"/>
<keyword evidence="1" id="KW-0472">Membrane</keyword>
<feature type="transmembrane region" description="Helical" evidence="1">
    <location>
        <begin position="7"/>
        <end position="28"/>
    </location>
</feature>
<dbReference type="AlphaFoldDB" id="A0A1R4EUM2"/>
<evidence type="ECO:0000313" key="2">
    <source>
        <dbReference type="EMBL" id="SJM47342.1"/>
    </source>
</evidence>